<dbReference type="GeneID" id="83631158"/>
<accession>A0A9P3Q965</accession>
<feature type="compositionally biased region" description="Gly residues" evidence="1">
    <location>
        <begin position="60"/>
        <end position="70"/>
    </location>
</feature>
<dbReference type="AlphaFoldDB" id="A0A9P3Q965"/>
<feature type="transmembrane region" description="Helical" evidence="2">
    <location>
        <begin position="225"/>
        <end position="258"/>
    </location>
</feature>
<keyword evidence="5" id="KW-1185">Reference proteome</keyword>
<organism evidence="4 5">
    <name type="scientific">Mycobacterium kiyosense</name>
    <dbReference type="NCBI Taxonomy" id="2871094"/>
    <lineage>
        <taxon>Bacteria</taxon>
        <taxon>Bacillati</taxon>
        <taxon>Actinomycetota</taxon>
        <taxon>Actinomycetes</taxon>
        <taxon>Mycobacteriales</taxon>
        <taxon>Mycobacteriaceae</taxon>
        <taxon>Mycobacterium</taxon>
    </lineage>
</organism>
<evidence type="ECO:0008006" key="6">
    <source>
        <dbReference type="Google" id="ProtNLM"/>
    </source>
</evidence>
<dbReference type="PANTHER" id="PTHR40076:SF1">
    <property type="entry name" value="MEMBRANE PROTEIN"/>
    <property type="match status" value="1"/>
</dbReference>
<feature type="transmembrane region" description="Helical" evidence="2">
    <location>
        <begin position="290"/>
        <end position="318"/>
    </location>
</feature>
<feature type="transmembrane region" description="Helical" evidence="2">
    <location>
        <begin position="122"/>
        <end position="152"/>
    </location>
</feature>
<gene>
    <name evidence="4" type="ORF">Mkiyose1413_38150</name>
    <name evidence="3" type="ORF">SRL2020028_26690</name>
</gene>
<keyword evidence="2" id="KW-0812">Transmembrane</keyword>
<dbReference type="RefSeq" id="WP_238305778.1">
    <property type="nucleotide sequence ID" value="NZ_BRXE01000025.1"/>
</dbReference>
<feature type="compositionally biased region" description="Pro residues" evidence="1">
    <location>
        <begin position="16"/>
        <end position="59"/>
    </location>
</feature>
<dbReference type="EMBL" id="BRXE01000025">
    <property type="protein sequence ID" value="GLB83413.1"/>
    <property type="molecule type" value="Genomic_DNA"/>
</dbReference>
<evidence type="ECO:0000256" key="2">
    <source>
        <dbReference type="SAM" id="Phobius"/>
    </source>
</evidence>
<evidence type="ECO:0000313" key="4">
    <source>
        <dbReference type="EMBL" id="GLD31932.1"/>
    </source>
</evidence>
<reference evidence="4" key="1">
    <citation type="submission" date="2022-08" db="EMBL/GenBank/DDBJ databases">
        <title>Mycobacterium kiyosense sp. nov., scotochromogenic slow-glowing species isolated from respiratory specimens.</title>
        <authorList>
            <person name="Fukano H."/>
            <person name="Kazumi Y."/>
            <person name="Sakagami N."/>
            <person name="Ato M."/>
            <person name="Mitarai S."/>
            <person name="Hoshino Y."/>
        </authorList>
    </citation>
    <scope>NUCLEOTIDE SEQUENCE</scope>
    <source>
        <strain evidence="4">1413</strain>
        <strain evidence="3">SRL2020-028</strain>
    </source>
</reference>
<keyword evidence="2" id="KW-0472">Membrane</keyword>
<dbReference type="EMBL" id="BRZI01000033">
    <property type="protein sequence ID" value="GLD31932.1"/>
    <property type="molecule type" value="Genomic_DNA"/>
</dbReference>
<evidence type="ECO:0000256" key="1">
    <source>
        <dbReference type="SAM" id="MobiDB-lite"/>
    </source>
</evidence>
<feature type="transmembrane region" description="Helical" evidence="2">
    <location>
        <begin position="172"/>
        <end position="193"/>
    </location>
</feature>
<dbReference type="PANTHER" id="PTHR40076">
    <property type="entry name" value="MEMBRANE PROTEIN-RELATED"/>
    <property type="match status" value="1"/>
</dbReference>
<feature type="region of interest" description="Disordered" evidence="1">
    <location>
        <begin position="1"/>
        <end position="84"/>
    </location>
</feature>
<evidence type="ECO:0000313" key="5">
    <source>
        <dbReference type="Proteomes" id="UP001064782"/>
    </source>
</evidence>
<keyword evidence="2" id="KW-1133">Transmembrane helix</keyword>
<evidence type="ECO:0000313" key="3">
    <source>
        <dbReference type="EMBL" id="GLB83413.1"/>
    </source>
</evidence>
<feature type="compositionally biased region" description="Pro residues" evidence="1">
    <location>
        <begin position="71"/>
        <end position="84"/>
    </location>
</feature>
<proteinExistence type="predicted"/>
<name>A0A9P3Q965_9MYCO</name>
<protein>
    <recommendedName>
        <fullName evidence="6">Proline and glycine rich transmembrane protein</fullName>
    </recommendedName>
</protein>
<dbReference type="Proteomes" id="UP001165663">
    <property type="component" value="Unassembled WGS sequence"/>
</dbReference>
<comment type="caution">
    <text evidence="4">The sequence shown here is derived from an EMBL/GenBank/DDBJ whole genome shotgun (WGS) entry which is preliminary data.</text>
</comment>
<sequence length="354" mass="35904">MSQPPEYPGNPSDPQGYPPPPRHGAPPPGGGYGAPPPPPPSYTPAPPPSYTPPPPPQGPPGGYQAPGGYGGPPPPPPGYGAPSAPPAGYPPPGYGAPAGGPGASFSVGEAFSWAWGKFTKNAAALAVAGVIFVVGLGILFAILYTSLIAGMMNASTTTYDPNTGAYQTDASLGAGSLILGLLLGLLLAVVSFYMQASFISGSLDVADGKPVTVASFLKPRNFGPVLLTALLVMVGTSIGSILCYIPGLIFSFLTMFALQFAVDRSLSPVDSIKASIALTRANVGPSLLTWLVQIAVMLVGEFACGVGLIVAIPVAFLIQTYAYRKLTGGYVAPLEQAGLPPGPPPGQYPGPQYS</sequence>
<dbReference type="Proteomes" id="UP001064782">
    <property type="component" value="Unassembled WGS sequence"/>
</dbReference>
<dbReference type="InterPro" id="IPR010380">
    <property type="entry name" value="DUF975"/>
</dbReference>